<name>A0A1M7YEU5_9BACT</name>
<protein>
    <submittedName>
        <fullName evidence="2">Nickel-dependent lactate racemase</fullName>
    </submittedName>
</protein>
<feature type="domain" description="LarA-like N-terminal" evidence="1">
    <location>
        <begin position="24"/>
        <end position="188"/>
    </location>
</feature>
<gene>
    <name evidence="2" type="ORF">SAMN02745220_03881</name>
</gene>
<accession>A0A1M7YEU5</accession>
<organism evidence="2 3">
    <name type="scientific">Desulfopila aestuarii DSM 18488</name>
    <dbReference type="NCBI Taxonomy" id="1121416"/>
    <lineage>
        <taxon>Bacteria</taxon>
        <taxon>Pseudomonadati</taxon>
        <taxon>Thermodesulfobacteriota</taxon>
        <taxon>Desulfobulbia</taxon>
        <taxon>Desulfobulbales</taxon>
        <taxon>Desulfocapsaceae</taxon>
        <taxon>Desulfopila</taxon>
    </lineage>
</organism>
<keyword evidence="3" id="KW-1185">Reference proteome</keyword>
<dbReference type="Gene3D" id="3.90.226.30">
    <property type="match status" value="1"/>
</dbReference>
<dbReference type="EMBL" id="FRFE01000023">
    <property type="protein sequence ID" value="SHO51164.1"/>
    <property type="molecule type" value="Genomic_DNA"/>
</dbReference>
<dbReference type="STRING" id="1121416.SAMN02745220_03881"/>
<evidence type="ECO:0000313" key="2">
    <source>
        <dbReference type="EMBL" id="SHO51164.1"/>
    </source>
</evidence>
<dbReference type="Pfam" id="PF09861">
    <property type="entry name" value="Lar_N"/>
    <property type="match status" value="1"/>
</dbReference>
<dbReference type="InterPro" id="IPR048068">
    <property type="entry name" value="LarA-like"/>
</dbReference>
<dbReference type="GO" id="GO:0050043">
    <property type="term" value="F:lactate racemase activity"/>
    <property type="evidence" value="ECO:0007669"/>
    <property type="project" value="InterPro"/>
</dbReference>
<proteinExistence type="predicted"/>
<dbReference type="Proteomes" id="UP000184603">
    <property type="component" value="Unassembled WGS sequence"/>
</dbReference>
<reference evidence="2 3" key="1">
    <citation type="submission" date="2016-12" db="EMBL/GenBank/DDBJ databases">
        <authorList>
            <person name="Song W.-J."/>
            <person name="Kurnit D.M."/>
        </authorList>
    </citation>
    <scope>NUCLEOTIDE SEQUENCE [LARGE SCALE GENOMIC DNA]</scope>
    <source>
        <strain evidence="2 3">DSM 18488</strain>
    </source>
</reference>
<dbReference type="PANTHER" id="PTHR33171">
    <property type="entry name" value="LAR_N DOMAIN-CONTAINING PROTEIN"/>
    <property type="match status" value="1"/>
</dbReference>
<evidence type="ECO:0000313" key="3">
    <source>
        <dbReference type="Proteomes" id="UP000184603"/>
    </source>
</evidence>
<evidence type="ECO:0000259" key="1">
    <source>
        <dbReference type="Pfam" id="PF09861"/>
    </source>
</evidence>
<dbReference type="InterPro" id="IPR018657">
    <property type="entry name" value="LarA-like_N"/>
</dbReference>
<dbReference type="InterPro" id="IPR043166">
    <property type="entry name" value="LarA-like_C"/>
</dbReference>
<dbReference type="Gene3D" id="3.40.50.11440">
    <property type="match status" value="1"/>
</dbReference>
<dbReference type="OrthoDB" id="9770545at2"/>
<dbReference type="PANTHER" id="PTHR33171:SF17">
    <property type="entry name" value="LARA-LIKE N-TERMINAL DOMAIN-CONTAINING PROTEIN"/>
    <property type="match status" value="1"/>
</dbReference>
<dbReference type="RefSeq" id="WP_073615352.1">
    <property type="nucleotide sequence ID" value="NZ_FRFE01000023.1"/>
</dbReference>
<dbReference type="AlphaFoldDB" id="A0A1M7YEU5"/>
<sequence>MASGKGSPNAALSKEEIREIITRTTPSSLYSGKRVLVLTPDTTRTCPLPLLISTLQEIVGGQTDTLDFMVALGTHTPLSEERILALYGISEAERSSRYKNTRFLNHRWDLPDTLKRVGWIEANEIEELSEGRLSERVPVDINRAIFEYDFILILGPVFPHEVVGYSGGAKYLFPGISGGEFLHSFHWLGAVVTCPGTIGIKHTPVREMINRAMQFINVPIHCLAMVVKSRQELYGLYSGDYREAWSKAADLSEQVHVIWKDAPYHTVFGVCPPMYDEIWTGGKVMYKLEQVVADNGRLIIYAPHITEVSRTWGKYMEQIGYHVRDYFLETPERFTNIPRGVLAHSTHVRGIGTMEHGREKPRIDVILASAISPEMCRKISLGYLDPATVNPDDYRNREDEGVLFVEKAGEILHRLKT</sequence>